<evidence type="ECO:0000313" key="1">
    <source>
        <dbReference type="EMBL" id="NFV15768.1"/>
    </source>
</evidence>
<proteinExistence type="predicted"/>
<protein>
    <submittedName>
        <fullName evidence="1">Uncharacterized protein</fullName>
    </submittedName>
</protein>
<dbReference type="RefSeq" id="WP_061311798.1">
    <property type="nucleotide sequence ID" value="NZ_CP013843.1"/>
</dbReference>
<organism evidence="1">
    <name type="scientific">Clostridium botulinum</name>
    <dbReference type="NCBI Taxonomy" id="1491"/>
    <lineage>
        <taxon>Bacteria</taxon>
        <taxon>Bacillati</taxon>
        <taxon>Bacillota</taxon>
        <taxon>Clostridia</taxon>
        <taxon>Eubacteriales</taxon>
        <taxon>Clostridiaceae</taxon>
        <taxon>Clostridium</taxon>
    </lineage>
</organism>
<gene>
    <name evidence="1" type="ORF">FDG29_06275</name>
</gene>
<dbReference type="Gene3D" id="2.60.120.380">
    <property type="match status" value="1"/>
</dbReference>
<comment type="caution">
    <text evidence="1">The sequence shown here is derived from an EMBL/GenBank/DDBJ whole genome shotgun (WGS) entry which is preliminary data.</text>
</comment>
<accession>A0A6G4HRH3</accession>
<dbReference type="EMBL" id="SXEU01000002">
    <property type="protein sequence ID" value="NFV15768.1"/>
    <property type="molecule type" value="Genomic_DNA"/>
</dbReference>
<sequence length="155" mass="17334">MKIFKKISTMVMTLTMCLMIFGGDVVFAKTNWGDTFEDAVTIYKHGGDSTGVVVPIDNVNDNDWYLIDNSSGPDFWFGVGLTPPSGINYDLQYVKVDENGALTKSRHVYDNGTGNYDGFATSIDAGCKVYVRVMSHGRNDYDPNRPYELKFTKQD</sequence>
<dbReference type="AlphaFoldDB" id="A0A6G4HRH3"/>
<name>A0A6G4HRH3_CLOBO</name>
<reference evidence="1" key="1">
    <citation type="submission" date="2019-04" db="EMBL/GenBank/DDBJ databases">
        <title>Genome sequencing of Clostridium botulinum Groups I-IV and Clostridium butyricum.</title>
        <authorList>
            <person name="Brunt J."/>
            <person name="Van Vliet A.H.M."/>
            <person name="Stringer S.C."/>
            <person name="Carter A.T."/>
            <person name="Peck M.W."/>
        </authorList>
    </citation>
    <scope>NUCLEOTIDE SEQUENCE</scope>
    <source>
        <strain evidence="1">751/1</strain>
    </source>
</reference>